<evidence type="ECO:0000259" key="4">
    <source>
        <dbReference type="Pfam" id="PF17853"/>
    </source>
</evidence>
<sequence>MKITNELGDKIIQAIVSYVALEINIIDLQGKIVSSTDKERMNTKHAGAIEVIRTKDVLTITKDNIGNYIGVKEGVNMPIVHKNKILGVVGVSGNPESLYKMSGLVKATVELVLDQIDSQQKLYEQDRKLHYWLQQLLHPKGIEEQSLSMELQNILMINPNAKWRVIILTGETLQEKVTEINSLFKRLEVEPLFVLAYITEEIIIALEENVMDIDVITKELLKMINEDSRIGVGELYKGLNGIRESYHEAKRALYLSEGLEVVTFSRDWKLSQLIHSIDHATFHKICTPYEEKFALLDEEYKKTMELYFSSNLSIKDTANKLHIHRNTLNYRLNQITKKTGLDFRNFYDVMMAAIVSLYKK</sequence>
<dbReference type="Gene3D" id="1.10.10.2840">
    <property type="entry name" value="PucR C-terminal helix-turn-helix domain"/>
    <property type="match status" value="1"/>
</dbReference>
<comment type="caution">
    <text evidence="5">The sequence shown here is derived from an EMBL/GenBank/DDBJ whole genome shotgun (WGS) entry which is preliminary data.</text>
</comment>
<name>A0A9D1PN32_9BACI</name>
<evidence type="ECO:0000313" key="6">
    <source>
        <dbReference type="Proteomes" id="UP000823937"/>
    </source>
</evidence>
<dbReference type="Pfam" id="PF17853">
    <property type="entry name" value="GGDEF_2"/>
    <property type="match status" value="1"/>
</dbReference>
<protein>
    <submittedName>
        <fullName evidence="5">Helix-turn-helix domain-containing protein</fullName>
    </submittedName>
</protein>
<comment type="similarity">
    <text evidence="1">Belongs to the CdaR family.</text>
</comment>
<dbReference type="Pfam" id="PF13556">
    <property type="entry name" value="HTH_30"/>
    <property type="match status" value="1"/>
</dbReference>
<accession>A0A9D1PN32</accession>
<feature type="domain" description="Putative sugar diacid recognition" evidence="2">
    <location>
        <begin position="3"/>
        <end position="136"/>
    </location>
</feature>
<dbReference type="InterPro" id="IPR042070">
    <property type="entry name" value="PucR_C-HTH_sf"/>
</dbReference>
<dbReference type="Proteomes" id="UP000823937">
    <property type="component" value="Unassembled WGS sequence"/>
</dbReference>
<dbReference type="Pfam" id="PF05651">
    <property type="entry name" value="Diacid_rec"/>
    <property type="match status" value="1"/>
</dbReference>
<organism evidence="5 6">
    <name type="scientific">Candidatus Pseudogracilibacillus intestinigallinarum</name>
    <dbReference type="NCBI Taxonomy" id="2838742"/>
    <lineage>
        <taxon>Bacteria</taxon>
        <taxon>Bacillati</taxon>
        <taxon>Bacillota</taxon>
        <taxon>Bacilli</taxon>
        <taxon>Bacillales</taxon>
        <taxon>Bacillaceae</taxon>
        <taxon>Pseudogracilibacillus</taxon>
    </lineage>
</organism>
<reference evidence="5" key="1">
    <citation type="journal article" date="2021" name="PeerJ">
        <title>Extensive microbial diversity within the chicken gut microbiome revealed by metagenomics and culture.</title>
        <authorList>
            <person name="Gilroy R."/>
            <person name="Ravi A."/>
            <person name="Getino M."/>
            <person name="Pursley I."/>
            <person name="Horton D.L."/>
            <person name="Alikhan N.F."/>
            <person name="Baker D."/>
            <person name="Gharbi K."/>
            <person name="Hall N."/>
            <person name="Watson M."/>
            <person name="Adriaenssens E.M."/>
            <person name="Foster-Nyarko E."/>
            <person name="Jarju S."/>
            <person name="Secka A."/>
            <person name="Antonio M."/>
            <person name="Oren A."/>
            <person name="Chaudhuri R.R."/>
            <person name="La Ragione R."/>
            <person name="Hildebrand F."/>
            <person name="Pallen M.J."/>
        </authorList>
    </citation>
    <scope>NUCLEOTIDE SEQUENCE</scope>
    <source>
        <strain evidence="5">CHK169-2315</strain>
    </source>
</reference>
<dbReference type="PANTHER" id="PTHR33744:SF15">
    <property type="entry name" value="CARBOHYDRATE DIACID REGULATOR"/>
    <property type="match status" value="1"/>
</dbReference>
<feature type="domain" description="PucR C-terminal helix-turn-helix" evidence="3">
    <location>
        <begin position="302"/>
        <end position="350"/>
    </location>
</feature>
<dbReference type="AlphaFoldDB" id="A0A9D1PN32"/>
<proteinExistence type="inferred from homology"/>
<dbReference type="InterPro" id="IPR013324">
    <property type="entry name" value="RNA_pol_sigma_r3/r4-like"/>
</dbReference>
<dbReference type="InterPro" id="IPR025736">
    <property type="entry name" value="PucR_C-HTH_dom"/>
</dbReference>
<evidence type="ECO:0000256" key="1">
    <source>
        <dbReference type="ARBA" id="ARBA00006754"/>
    </source>
</evidence>
<evidence type="ECO:0000313" key="5">
    <source>
        <dbReference type="EMBL" id="HIV75466.1"/>
    </source>
</evidence>
<dbReference type="InterPro" id="IPR041522">
    <property type="entry name" value="CdaR_GGDEF"/>
</dbReference>
<dbReference type="SUPFAM" id="SSF88659">
    <property type="entry name" value="Sigma3 and sigma4 domains of RNA polymerase sigma factors"/>
    <property type="match status" value="1"/>
</dbReference>
<dbReference type="PANTHER" id="PTHR33744">
    <property type="entry name" value="CARBOHYDRATE DIACID REGULATOR"/>
    <property type="match status" value="1"/>
</dbReference>
<evidence type="ECO:0000259" key="2">
    <source>
        <dbReference type="Pfam" id="PF05651"/>
    </source>
</evidence>
<feature type="domain" description="CdaR GGDEF-like" evidence="4">
    <location>
        <begin position="155"/>
        <end position="253"/>
    </location>
</feature>
<reference evidence="5" key="2">
    <citation type="submission" date="2021-04" db="EMBL/GenBank/DDBJ databases">
        <authorList>
            <person name="Gilroy R."/>
        </authorList>
    </citation>
    <scope>NUCLEOTIDE SEQUENCE</scope>
    <source>
        <strain evidence="5">CHK169-2315</strain>
    </source>
</reference>
<dbReference type="EMBL" id="DXHX01000145">
    <property type="protein sequence ID" value="HIV75466.1"/>
    <property type="molecule type" value="Genomic_DNA"/>
</dbReference>
<dbReference type="InterPro" id="IPR008599">
    <property type="entry name" value="Diacid_rec"/>
</dbReference>
<gene>
    <name evidence="5" type="ORF">H9895_10330</name>
</gene>
<dbReference type="InterPro" id="IPR051448">
    <property type="entry name" value="CdaR-like_regulators"/>
</dbReference>
<evidence type="ECO:0000259" key="3">
    <source>
        <dbReference type="Pfam" id="PF13556"/>
    </source>
</evidence>